<gene>
    <name evidence="1" type="ORF">NTGZN8_130163</name>
</gene>
<dbReference type="EMBL" id="CAJNBL010000005">
    <property type="protein sequence ID" value="CAE6694872.1"/>
    <property type="molecule type" value="Genomic_DNA"/>
</dbReference>
<dbReference type="Proteomes" id="UP000675882">
    <property type="component" value="Unassembled WGS sequence"/>
</dbReference>
<proteinExistence type="predicted"/>
<name>A0A916BDL0_9PROT</name>
<evidence type="ECO:0000313" key="1">
    <source>
        <dbReference type="EMBL" id="CAE6694872.1"/>
    </source>
</evidence>
<comment type="caution">
    <text evidence="1">The sequence shown here is derived from an EMBL/GenBank/DDBJ whole genome shotgun (WGS) entry which is preliminary data.</text>
</comment>
<dbReference type="AlphaFoldDB" id="A0A916BDL0"/>
<keyword evidence="2" id="KW-1185">Reference proteome</keyword>
<reference evidence="1" key="1">
    <citation type="submission" date="2021-02" db="EMBL/GenBank/DDBJ databases">
        <authorList>
            <person name="Han P."/>
        </authorList>
    </citation>
    <scope>NUCLEOTIDE SEQUENCE</scope>
    <source>
        <strain evidence="1">Candidatus Nitrotoga sp. ZN8</strain>
    </source>
</reference>
<sequence length="48" mass="5412">MYMRFPCERPAVAQSEFLASLKRDSGYESKCIVSDYSGCDIVLTPAEF</sequence>
<protein>
    <submittedName>
        <fullName evidence="1">Uncharacterized protein</fullName>
    </submittedName>
</protein>
<accession>A0A916BDL0</accession>
<evidence type="ECO:0000313" key="2">
    <source>
        <dbReference type="Proteomes" id="UP000675882"/>
    </source>
</evidence>
<organism evidence="1 2">
    <name type="scientific">Candidatus Nitrotoga fabula</name>
    <dbReference type="NCBI Taxonomy" id="2182327"/>
    <lineage>
        <taxon>Bacteria</taxon>
        <taxon>Pseudomonadati</taxon>
        <taxon>Pseudomonadota</taxon>
        <taxon>Betaproteobacteria</taxon>
        <taxon>Nitrosomonadales</taxon>
        <taxon>Gallionellaceae</taxon>
        <taxon>Candidatus Nitrotoga</taxon>
    </lineage>
</organism>